<reference evidence="1 2" key="1">
    <citation type="journal article" date="2019" name="Int. J. Syst. Evol. Microbiol.">
        <title>The Global Catalogue of Microorganisms (GCM) 10K type strain sequencing project: providing services to taxonomists for standard genome sequencing and annotation.</title>
        <authorList>
            <consortium name="The Broad Institute Genomics Platform"/>
            <consortium name="The Broad Institute Genome Sequencing Center for Infectious Disease"/>
            <person name="Wu L."/>
            <person name="Ma J."/>
        </authorList>
    </citation>
    <scope>NUCLEOTIDE SEQUENCE [LARGE SCALE GENOMIC DNA]</scope>
    <source>
        <strain evidence="1 2">JCM 13008</strain>
    </source>
</reference>
<dbReference type="SUPFAM" id="SSF88659">
    <property type="entry name" value="Sigma3 and sigma4 domains of RNA polymerase sigma factors"/>
    <property type="match status" value="1"/>
</dbReference>
<sequence length="602" mass="65279">MPAPADFDTFYQATRARLLLETYALTGDLPAARSAVREAYVSAWHHWRKVSTLPDPESWVRPHAWSSAQRRHQARIWHREKNLDEATIATFEALGDLTPRQRKALLLAELAGLEIAPSARELGLTVDAASTALADARASMAQRLEVAPEQIAHRLTMLGDRLHDTRYPRSTIIRRGGSRRRRTHTLIAVAATAALLLGGGVLVHQNSADVRALGKDSTSTEETGPRLHPNDLLDKTEIAAAVPKRTIATTSTDDNTGGTGRYALCQRDPFADPAGLGTLVRTFTFSGRPTGAAMQAAELSKTPEASKTAYDRLVGWYLGCTETRVQLISTHRLDGVGEEAMVLALRAWERPATTHLVALSRTGSLLTSTTLTERGERGELDVNLKPLVSLIGSAVTKLCANEVGGTCVTTPKLRKVAPPPGDKAKGMLQEIDLPPVTGIDLAWAGTKPTKATNVAATPCTAITFKGKQFGSTRTRSFVIPGADLATYFGITETYGRMASAGPARKQVEQVRAKMASCEDDDLTTEVARTTSRSTKGSDLTIWRIDTELSDKRTLTYWMAIIRRDADVAQVVFVPDGPHTLPKGGFSALGERALERLENLPSR</sequence>
<dbReference type="RefSeq" id="WP_343996805.1">
    <property type="nucleotide sequence ID" value="NZ_BAAALG010000017.1"/>
</dbReference>
<name>A0ABN1U493_9ACTN</name>
<accession>A0ABN1U493</accession>
<dbReference type="InterPro" id="IPR013325">
    <property type="entry name" value="RNA_pol_sigma_r2"/>
</dbReference>
<dbReference type="InterPro" id="IPR013324">
    <property type="entry name" value="RNA_pol_sigma_r3/r4-like"/>
</dbReference>
<gene>
    <name evidence="1" type="ORF">GCM10009668_41150</name>
</gene>
<dbReference type="EMBL" id="BAAALG010000017">
    <property type="protein sequence ID" value="GAA1114423.1"/>
    <property type="molecule type" value="Genomic_DNA"/>
</dbReference>
<proteinExistence type="predicted"/>
<dbReference type="Proteomes" id="UP001501581">
    <property type="component" value="Unassembled WGS sequence"/>
</dbReference>
<dbReference type="Gene3D" id="1.20.140.160">
    <property type="match status" value="1"/>
</dbReference>
<evidence type="ECO:0000313" key="1">
    <source>
        <dbReference type="EMBL" id="GAA1114423.1"/>
    </source>
</evidence>
<protein>
    <recommendedName>
        <fullName evidence="3">DNA-directed RNA polymerase specialized sigma subunit, sigma24 family</fullName>
    </recommendedName>
</protein>
<comment type="caution">
    <text evidence="1">The sequence shown here is derived from an EMBL/GenBank/DDBJ whole genome shotgun (WGS) entry which is preliminary data.</text>
</comment>
<keyword evidence="2" id="KW-1185">Reference proteome</keyword>
<organism evidence="1 2">
    <name type="scientific">Nocardioides dubius</name>
    <dbReference type="NCBI Taxonomy" id="317019"/>
    <lineage>
        <taxon>Bacteria</taxon>
        <taxon>Bacillati</taxon>
        <taxon>Actinomycetota</taxon>
        <taxon>Actinomycetes</taxon>
        <taxon>Propionibacteriales</taxon>
        <taxon>Nocardioidaceae</taxon>
        <taxon>Nocardioides</taxon>
    </lineage>
</organism>
<evidence type="ECO:0008006" key="3">
    <source>
        <dbReference type="Google" id="ProtNLM"/>
    </source>
</evidence>
<evidence type="ECO:0000313" key="2">
    <source>
        <dbReference type="Proteomes" id="UP001501581"/>
    </source>
</evidence>
<dbReference type="SUPFAM" id="SSF88946">
    <property type="entry name" value="Sigma2 domain of RNA polymerase sigma factors"/>
    <property type="match status" value="1"/>
</dbReference>